<organism evidence="2 3">
    <name type="scientific">Hipposideros armiger</name>
    <name type="common">Great Himalayan leaf-nosed bat</name>
    <dbReference type="NCBI Taxonomy" id="186990"/>
    <lineage>
        <taxon>Eukaryota</taxon>
        <taxon>Metazoa</taxon>
        <taxon>Chordata</taxon>
        <taxon>Craniata</taxon>
        <taxon>Vertebrata</taxon>
        <taxon>Euteleostomi</taxon>
        <taxon>Mammalia</taxon>
        <taxon>Eutheria</taxon>
        <taxon>Laurasiatheria</taxon>
        <taxon>Chiroptera</taxon>
        <taxon>Yinpterochiroptera</taxon>
        <taxon>Rhinolophoidea</taxon>
        <taxon>Hipposideridae</taxon>
        <taxon>Hipposideros</taxon>
    </lineage>
</organism>
<evidence type="ECO:0000313" key="3">
    <source>
        <dbReference type="RefSeq" id="XP_019508732.1"/>
    </source>
</evidence>
<proteinExistence type="predicted"/>
<accession>A0A8B7S5Y8</accession>
<dbReference type="GeneID" id="109388470"/>
<sequence length="213" mass="22751">MEWGGAATRLRAGLAVMHRARGLEWALRGTPTRCKRGRNLAESRCFRLQREIPEAPKKLHSPILPRYTQKLGAAHLPSPDGAPRANASSSPRIFQCWRKLLPRRSGAAVLAPGVRRSSGWGAAGSGPTSPPLVVRAGGAEGRRAVPRTRRPRAHSRRAGCSVCAPAARAPLPRAPHSCGRLRGLRSPRQGATAWSSERPGEVGASRPAASVDT</sequence>
<gene>
    <name evidence="3" type="primary">SERTM1</name>
</gene>
<dbReference type="KEGG" id="hai:109388470"/>
<dbReference type="Proteomes" id="UP000694851">
    <property type="component" value="Unplaced"/>
</dbReference>
<evidence type="ECO:0000256" key="1">
    <source>
        <dbReference type="SAM" id="MobiDB-lite"/>
    </source>
</evidence>
<feature type="compositionally biased region" description="Basic residues" evidence="1">
    <location>
        <begin position="144"/>
        <end position="153"/>
    </location>
</feature>
<feature type="region of interest" description="Disordered" evidence="1">
    <location>
        <begin position="173"/>
        <end position="213"/>
    </location>
</feature>
<feature type="region of interest" description="Disordered" evidence="1">
    <location>
        <begin position="118"/>
        <end position="153"/>
    </location>
</feature>
<keyword evidence="3" id="KW-0472">Membrane</keyword>
<keyword evidence="3" id="KW-0812">Transmembrane</keyword>
<reference evidence="3" key="1">
    <citation type="submission" date="2025-08" db="UniProtKB">
        <authorList>
            <consortium name="RefSeq"/>
        </authorList>
    </citation>
    <scope>IDENTIFICATION</scope>
    <source>
        <tissue evidence="3">Muscle</tissue>
    </source>
</reference>
<dbReference type="CTD" id="400120"/>
<protein>
    <submittedName>
        <fullName evidence="3">Serine-rich and transmembrane domain-containing protein 1 isoform X1</fullName>
    </submittedName>
</protein>
<evidence type="ECO:0000313" key="2">
    <source>
        <dbReference type="Proteomes" id="UP000694851"/>
    </source>
</evidence>
<keyword evidence="2" id="KW-1185">Reference proteome</keyword>
<dbReference type="AlphaFoldDB" id="A0A8B7S5Y8"/>
<name>A0A8B7S5Y8_HIPAR</name>
<dbReference type="RefSeq" id="XP_019508732.1">
    <property type="nucleotide sequence ID" value="XM_019653187.1"/>
</dbReference>